<protein>
    <submittedName>
        <fullName evidence="3">Virulence-associated E family protein</fullName>
    </submittedName>
</protein>
<evidence type="ECO:0000313" key="4">
    <source>
        <dbReference type="Proteomes" id="UP001211006"/>
    </source>
</evidence>
<feature type="domain" description="Virulence-associated protein E-like" evidence="2">
    <location>
        <begin position="475"/>
        <end position="692"/>
    </location>
</feature>
<dbReference type="EMBL" id="JAQLWO010000017">
    <property type="protein sequence ID" value="MDB7907296.1"/>
    <property type="molecule type" value="Genomic_DNA"/>
</dbReference>
<dbReference type="Pfam" id="PF05272">
    <property type="entry name" value="VapE-like_dom"/>
    <property type="match status" value="1"/>
</dbReference>
<dbReference type="InterPro" id="IPR007936">
    <property type="entry name" value="VapE-like_dom"/>
</dbReference>
<evidence type="ECO:0000259" key="2">
    <source>
        <dbReference type="Pfam" id="PF05272"/>
    </source>
</evidence>
<sequence length="807" mass="89808">MIYNRQITISVGASRRATNWQAQTLTLSELYDRLRLPAKSTETMAEYLALSKGQQDNLKDVGGYVAGTLNGPRRKAGAVTGRDVLTLDLDSIPAGGTDDVVRRVEALGCSYCIYSTRKHRPDAPRLRVLLPLDRTCTADEYEPCARRMADMIGMELADPSTFEASRLMYWPSVCADGQYIYYPADKPMLSVDGLLATYVDWRDVASWPACPGAAAPARLAAKQGDPETKHGVVGAFCRVYDVPAAMDKFLPGVYEETDTPGRYTFTGGSTTGGAVLYDGGKFLYSHHATDPCGGKLVNAFDLVRLHRFEGLDDEAKPGTLVHQLPSYRAMCELAVADEAVVGLLSDERWEKAQEAFGPVSEPDKEDDGSWRRPPVMDVDAQGKPIKSMKNLRTALERNPKLKGRLRLNLFSGRIDVDGELPWVRPGIAKTWNDDDAAQLRIYLEPFFGKIAKNDILDAVAACASNQAYHPVRDYLNGLTWDGVPRLDTLFIDYLGAEGTPYTRAVTRKSFVAAVARVMAPGCKYDTMLVLVGGQGRHKSTILAKMGGAWFSDSLRTFGDKDSMETIQGTWINEVAEMQAMAKAEIDAVKMFLSKTNDYYRAAYGRYTADRPRQCVFFGTTNSRECLNDPSGGRRFWIVDIDQQSRSKDVFRDLDGERDQLWAEAVARWRMGEALHLTPDLEVVARAIQEEHRARHPWEGLIADFLDQEIPAEWSRWDLPQRQAWRGGGVKHDGATAPRTRVCAAEIWCEALGKQRGDMRQRDSREINSLLERVPGWENIGAAKAGKPYGTQRCYERKTVTDGGVTDD</sequence>
<feature type="region of interest" description="Disordered" evidence="1">
    <location>
        <begin position="356"/>
        <end position="379"/>
    </location>
</feature>
<dbReference type="RefSeq" id="WP_271907896.1">
    <property type="nucleotide sequence ID" value="NZ_JAQLWN010000019.1"/>
</dbReference>
<dbReference type="PANTHER" id="PTHR34985">
    <property type="entry name" value="SLR0554 PROTEIN"/>
    <property type="match status" value="1"/>
</dbReference>
<dbReference type="AlphaFoldDB" id="A0AAW6C8T6"/>
<comment type="caution">
    <text evidence="3">The sequence shown here is derived from an EMBL/GenBank/DDBJ whole genome shotgun (WGS) entry which is preliminary data.</text>
</comment>
<accession>A0AAW6C8T6</accession>
<proteinExistence type="predicted"/>
<organism evidence="3 4">
    <name type="scientific">Flavonifractor plautii</name>
    <name type="common">Fusobacterium plautii</name>
    <dbReference type="NCBI Taxonomy" id="292800"/>
    <lineage>
        <taxon>Bacteria</taxon>
        <taxon>Bacillati</taxon>
        <taxon>Bacillota</taxon>
        <taxon>Clostridia</taxon>
        <taxon>Eubacteriales</taxon>
        <taxon>Oscillospiraceae</taxon>
        <taxon>Flavonifractor</taxon>
    </lineage>
</organism>
<evidence type="ECO:0000313" key="3">
    <source>
        <dbReference type="EMBL" id="MDB7907296.1"/>
    </source>
</evidence>
<gene>
    <name evidence="3" type="ORF">PND83_15035</name>
</gene>
<reference evidence="3" key="1">
    <citation type="submission" date="2023-01" db="EMBL/GenBank/DDBJ databases">
        <title>Human gut microbiome strain richness.</title>
        <authorList>
            <person name="Chen-Liaw A."/>
        </authorList>
    </citation>
    <scope>NUCLEOTIDE SEQUENCE</scope>
    <source>
        <strain evidence="3">2225st1_A6_2225SCRN_200828</strain>
    </source>
</reference>
<dbReference type="PANTHER" id="PTHR34985:SF1">
    <property type="entry name" value="SLR0554 PROTEIN"/>
    <property type="match status" value="1"/>
</dbReference>
<name>A0AAW6C8T6_FLAPL</name>
<dbReference type="Proteomes" id="UP001211006">
    <property type="component" value="Unassembled WGS sequence"/>
</dbReference>
<evidence type="ECO:0000256" key="1">
    <source>
        <dbReference type="SAM" id="MobiDB-lite"/>
    </source>
</evidence>